<feature type="domain" description="Acetyltransferase (GNAT)" evidence="1">
    <location>
        <begin position="3"/>
        <end position="71"/>
    </location>
</feature>
<dbReference type="Pfam" id="PF18015">
    <property type="entry name" value="Acetyltransf_19"/>
    <property type="match status" value="1"/>
</dbReference>
<evidence type="ECO:0000313" key="3">
    <source>
        <dbReference type="Proteomes" id="UP001519342"/>
    </source>
</evidence>
<proteinExistence type="predicted"/>
<dbReference type="EMBL" id="JAGGKS010000007">
    <property type="protein sequence ID" value="MBP1926509.1"/>
    <property type="molecule type" value="Genomic_DNA"/>
</dbReference>
<sequence length="133" mass="15998">MEYICVDSQKTLWEFYLVDNAQIYLQEVFEFLIEMNYIVASESKSYDNLLMSLCFDYHKKASCNAYLFRDDTDTKYSTIEFENIKFRLATREDLKDLEEINRFADNVDFFSIWKKKLKIIIIHLKKLSKKLGL</sequence>
<evidence type="ECO:0000259" key="1">
    <source>
        <dbReference type="Pfam" id="PF18015"/>
    </source>
</evidence>
<dbReference type="Proteomes" id="UP001519342">
    <property type="component" value="Unassembled WGS sequence"/>
</dbReference>
<accession>A0ABS4GFQ3</accession>
<dbReference type="Gene3D" id="3.40.630.80">
    <property type="match status" value="1"/>
</dbReference>
<evidence type="ECO:0000313" key="2">
    <source>
        <dbReference type="EMBL" id="MBP1926509.1"/>
    </source>
</evidence>
<gene>
    <name evidence="2" type="ORF">J2Z76_002378</name>
</gene>
<dbReference type="InterPro" id="IPR040579">
    <property type="entry name" value="Acetyltransf_19"/>
</dbReference>
<comment type="caution">
    <text evidence="2">The sequence shown here is derived from an EMBL/GenBank/DDBJ whole genome shotgun (WGS) entry which is preliminary data.</text>
</comment>
<reference evidence="2 3" key="1">
    <citation type="submission" date="2021-03" db="EMBL/GenBank/DDBJ databases">
        <title>Genomic Encyclopedia of Type Strains, Phase IV (KMG-IV): sequencing the most valuable type-strain genomes for metagenomic binning, comparative biology and taxonomic classification.</title>
        <authorList>
            <person name="Goeker M."/>
        </authorList>
    </citation>
    <scope>NUCLEOTIDE SEQUENCE [LARGE SCALE GENOMIC DNA]</scope>
    <source>
        <strain evidence="2 3">DSM 24004</strain>
    </source>
</reference>
<keyword evidence="3" id="KW-1185">Reference proteome</keyword>
<protein>
    <recommendedName>
        <fullName evidence="1">Acetyltransferase (GNAT) domain-containing protein</fullName>
    </recommendedName>
</protein>
<name>A0ABS4GFQ3_9FIRM</name>
<organism evidence="2 3">
    <name type="scientific">Sedimentibacter acidaminivorans</name>
    <dbReference type="NCBI Taxonomy" id="913099"/>
    <lineage>
        <taxon>Bacteria</taxon>
        <taxon>Bacillati</taxon>
        <taxon>Bacillota</taxon>
        <taxon>Tissierellia</taxon>
        <taxon>Sedimentibacter</taxon>
    </lineage>
</organism>